<sequence length="369" mass="41845">MSNFDHNAILRGAQLTLVGAHRALQNPNIFTSDHYRQAAIAVCAGLGIRTVVNVPIYLVKFLLLVLSFFINFDQVTWDDKLVSGLDFLANSVLQIPFVLMTLMSHLTPTLDNLFMDSLQWVDQTYVQKHHSDDPKQLRAMYYPNLRMYSTHGPVEKKKKAGLVDTAIVFAERYGKRAAISLAIYALSFVPVIGRFVLPAASCYTFNKAVGPVPAAIVFGGGMFLPRRYLVSFLQTYFASRNLMRELLRPYFSRVHFTAEQKKRWFIDRSGVLFGFSLAFAIMVKVPFLGVLIYGIAEASTAYLITKITEPPPPPTEAPTYIESEVRWKNKHKFLDLPLDKLDEFNAKLTETDEERARRRASEISGKKFT</sequence>
<feature type="transmembrane region" description="Helical" evidence="1">
    <location>
        <begin position="54"/>
        <end position="72"/>
    </location>
</feature>
<gene>
    <name evidence="2" type="ORF">UCRPC4_g03572</name>
</gene>
<evidence type="ECO:0000313" key="2">
    <source>
        <dbReference type="EMBL" id="KKY21621.1"/>
    </source>
</evidence>
<accession>A0A0G2EHC4</accession>
<reference evidence="2 3" key="1">
    <citation type="submission" date="2015-05" db="EMBL/GenBank/DDBJ databases">
        <title>Distinctive expansion of gene families associated with plant cell wall degradation and secondary metabolism in the genomes of grapevine trunk pathogens.</title>
        <authorList>
            <person name="Lawrence D.P."/>
            <person name="Travadon R."/>
            <person name="Rolshausen P.E."/>
            <person name="Baumgartner K."/>
        </authorList>
    </citation>
    <scope>NUCLEOTIDE SEQUENCE [LARGE SCALE GENOMIC DNA]</scope>
    <source>
        <strain evidence="2">UCRPC4</strain>
    </source>
</reference>
<keyword evidence="1 2" id="KW-0812">Transmembrane</keyword>
<evidence type="ECO:0000313" key="3">
    <source>
        <dbReference type="Proteomes" id="UP000053317"/>
    </source>
</evidence>
<reference evidence="2 3" key="2">
    <citation type="submission" date="2015-05" db="EMBL/GenBank/DDBJ databases">
        <authorList>
            <person name="Morales-Cruz A."/>
            <person name="Amrine K.C."/>
            <person name="Cantu D."/>
        </authorList>
    </citation>
    <scope>NUCLEOTIDE SEQUENCE [LARGE SCALE GENOMIC DNA]</scope>
    <source>
        <strain evidence="2">UCRPC4</strain>
    </source>
</reference>
<dbReference type="PANTHER" id="PTHR38421:SF1">
    <property type="entry name" value="TRANSMEMBRANE PROTEIN"/>
    <property type="match status" value="1"/>
</dbReference>
<dbReference type="PANTHER" id="PTHR38421">
    <property type="entry name" value="TRANSMEMBRANE PROTEIN USGS"/>
    <property type="match status" value="1"/>
</dbReference>
<feature type="transmembrane region" description="Helical" evidence="1">
    <location>
        <begin position="84"/>
        <end position="106"/>
    </location>
</feature>
<dbReference type="Proteomes" id="UP000053317">
    <property type="component" value="Unassembled WGS sequence"/>
</dbReference>
<keyword evidence="1" id="KW-0472">Membrane</keyword>
<protein>
    <submittedName>
        <fullName evidence="2">Putative transmembrane protein</fullName>
    </submittedName>
</protein>
<dbReference type="OrthoDB" id="10041630at2759"/>
<comment type="caution">
    <text evidence="2">The sequence shown here is derived from an EMBL/GenBank/DDBJ whole genome shotgun (WGS) entry which is preliminary data.</text>
</comment>
<dbReference type="EMBL" id="LCWF01000083">
    <property type="protein sequence ID" value="KKY21621.1"/>
    <property type="molecule type" value="Genomic_DNA"/>
</dbReference>
<feature type="transmembrane region" description="Helical" evidence="1">
    <location>
        <begin position="271"/>
        <end position="296"/>
    </location>
</feature>
<name>A0A0G2EHC4_PHACM</name>
<evidence type="ECO:0000256" key="1">
    <source>
        <dbReference type="SAM" id="Phobius"/>
    </source>
</evidence>
<organism evidence="2 3">
    <name type="scientific">Phaeomoniella chlamydospora</name>
    <name type="common">Phaeoacremonium chlamydosporum</name>
    <dbReference type="NCBI Taxonomy" id="158046"/>
    <lineage>
        <taxon>Eukaryota</taxon>
        <taxon>Fungi</taxon>
        <taxon>Dikarya</taxon>
        <taxon>Ascomycota</taxon>
        <taxon>Pezizomycotina</taxon>
        <taxon>Eurotiomycetes</taxon>
        <taxon>Chaetothyriomycetidae</taxon>
        <taxon>Phaeomoniellales</taxon>
        <taxon>Phaeomoniellaceae</taxon>
        <taxon>Phaeomoniella</taxon>
    </lineage>
</organism>
<keyword evidence="3" id="KW-1185">Reference proteome</keyword>
<feature type="transmembrane region" description="Helical" evidence="1">
    <location>
        <begin position="177"/>
        <end position="197"/>
    </location>
</feature>
<proteinExistence type="predicted"/>
<dbReference type="AlphaFoldDB" id="A0A0G2EHC4"/>
<keyword evidence="1" id="KW-1133">Transmembrane helix</keyword>